<protein>
    <submittedName>
        <fullName evidence="1">Uncharacterized protein</fullName>
    </submittedName>
</protein>
<sequence length="49" mass="5561">MFLSSKSLLLCQKNTEILFFCWISGGYRVICMLDVLGGKWLQSVAICPF</sequence>
<reference evidence="1" key="1">
    <citation type="submission" date="2014-11" db="EMBL/GenBank/DDBJ databases">
        <authorList>
            <person name="Amaro Gonzalez C."/>
        </authorList>
    </citation>
    <scope>NUCLEOTIDE SEQUENCE</scope>
</reference>
<dbReference type="EMBL" id="GBXM01102248">
    <property type="protein sequence ID" value="JAH06329.1"/>
    <property type="molecule type" value="Transcribed_RNA"/>
</dbReference>
<organism evidence="1">
    <name type="scientific">Anguilla anguilla</name>
    <name type="common">European freshwater eel</name>
    <name type="synonym">Muraena anguilla</name>
    <dbReference type="NCBI Taxonomy" id="7936"/>
    <lineage>
        <taxon>Eukaryota</taxon>
        <taxon>Metazoa</taxon>
        <taxon>Chordata</taxon>
        <taxon>Craniata</taxon>
        <taxon>Vertebrata</taxon>
        <taxon>Euteleostomi</taxon>
        <taxon>Actinopterygii</taxon>
        <taxon>Neopterygii</taxon>
        <taxon>Teleostei</taxon>
        <taxon>Anguilliformes</taxon>
        <taxon>Anguillidae</taxon>
        <taxon>Anguilla</taxon>
    </lineage>
</organism>
<evidence type="ECO:0000313" key="1">
    <source>
        <dbReference type="EMBL" id="JAH06329.1"/>
    </source>
</evidence>
<accession>A0A0E9PPB4</accession>
<name>A0A0E9PPB4_ANGAN</name>
<dbReference type="AlphaFoldDB" id="A0A0E9PPB4"/>
<reference evidence="1" key="2">
    <citation type="journal article" date="2015" name="Fish Shellfish Immunol.">
        <title>Early steps in the European eel (Anguilla anguilla)-Vibrio vulnificus interaction in the gills: Role of the RtxA13 toxin.</title>
        <authorList>
            <person name="Callol A."/>
            <person name="Pajuelo D."/>
            <person name="Ebbesson L."/>
            <person name="Teles M."/>
            <person name="MacKenzie S."/>
            <person name="Amaro C."/>
        </authorList>
    </citation>
    <scope>NUCLEOTIDE SEQUENCE</scope>
</reference>
<proteinExistence type="predicted"/>